<accession>A0A8S5MWL2</accession>
<dbReference type="EMBL" id="BK015008">
    <property type="protein sequence ID" value="DAD86797.1"/>
    <property type="molecule type" value="Genomic_DNA"/>
</dbReference>
<dbReference type="InterPro" id="IPR012337">
    <property type="entry name" value="RNaseH-like_sf"/>
</dbReference>
<dbReference type="GO" id="GO:0003887">
    <property type="term" value="F:DNA-directed DNA polymerase activity"/>
    <property type="evidence" value="ECO:0007669"/>
    <property type="project" value="InterPro"/>
</dbReference>
<dbReference type="SMART" id="SM00479">
    <property type="entry name" value="EXOIII"/>
    <property type="match status" value="1"/>
</dbReference>
<dbReference type="InterPro" id="IPR013520">
    <property type="entry name" value="Ribonucl_H"/>
</dbReference>
<organism evidence="2">
    <name type="scientific">Siphoviridae sp. ct91l7</name>
    <dbReference type="NCBI Taxonomy" id="2826173"/>
    <lineage>
        <taxon>Viruses</taxon>
        <taxon>Duplodnaviria</taxon>
        <taxon>Heunggongvirae</taxon>
        <taxon>Uroviricota</taxon>
        <taxon>Caudoviricetes</taxon>
    </lineage>
</organism>
<protein>
    <submittedName>
        <fullName evidence="2">DNA polymerase III subunit alpha</fullName>
    </submittedName>
</protein>
<dbReference type="Gene3D" id="3.30.420.10">
    <property type="entry name" value="Ribonuclease H-like superfamily/Ribonuclease H"/>
    <property type="match status" value="1"/>
</dbReference>
<dbReference type="FunFam" id="3.30.420.10:FF:000045">
    <property type="entry name" value="3'-5' exonuclease DinG"/>
    <property type="match status" value="1"/>
</dbReference>
<dbReference type="InterPro" id="IPR006054">
    <property type="entry name" value="DnaQ"/>
</dbReference>
<dbReference type="SUPFAM" id="SSF53098">
    <property type="entry name" value="Ribonuclease H-like"/>
    <property type="match status" value="1"/>
</dbReference>
<dbReference type="SUPFAM" id="SSF52113">
    <property type="entry name" value="BRCT domain"/>
    <property type="match status" value="1"/>
</dbReference>
<dbReference type="InterPro" id="IPR036420">
    <property type="entry name" value="BRCT_dom_sf"/>
</dbReference>
<dbReference type="GO" id="GO:0008408">
    <property type="term" value="F:3'-5' exonuclease activity"/>
    <property type="evidence" value="ECO:0007669"/>
    <property type="project" value="TreeGrafter"/>
</dbReference>
<dbReference type="Pfam" id="PF00929">
    <property type="entry name" value="RNase_T"/>
    <property type="match status" value="1"/>
</dbReference>
<evidence type="ECO:0000259" key="1">
    <source>
        <dbReference type="SMART" id="SM00479"/>
    </source>
</evidence>
<dbReference type="CDD" id="cd17748">
    <property type="entry name" value="BRCT_DNA_ligase_like"/>
    <property type="match status" value="1"/>
</dbReference>
<dbReference type="InterPro" id="IPR036397">
    <property type="entry name" value="RNaseH_sf"/>
</dbReference>
<dbReference type="NCBIfam" id="TIGR00573">
    <property type="entry name" value="dnaq"/>
    <property type="match status" value="1"/>
</dbReference>
<dbReference type="GO" id="GO:0003677">
    <property type="term" value="F:DNA binding"/>
    <property type="evidence" value="ECO:0007669"/>
    <property type="project" value="InterPro"/>
</dbReference>
<name>A0A8S5MWL2_9CAUD</name>
<proteinExistence type="predicted"/>
<dbReference type="GO" id="GO:0045004">
    <property type="term" value="P:DNA replication proofreading"/>
    <property type="evidence" value="ECO:0007669"/>
    <property type="project" value="TreeGrafter"/>
</dbReference>
<feature type="domain" description="Exonuclease" evidence="1">
    <location>
        <begin position="22"/>
        <end position="188"/>
    </location>
</feature>
<reference evidence="2" key="1">
    <citation type="journal article" date="2021" name="Proc. Natl. Acad. Sci. U.S.A.">
        <title>A Catalog of Tens of Thousands of Viruses from Human Metagenomes Reveals Hidden Associations with Chronic Diseases.</title>
        <authorList>
            <person name="Tisza M.J."/>
            <person name="Buck C.B."/>
        </authorList>
    </citation>
    <scope>NUCLEOTIDE SEQUENCE</scope>
    <source>
        <strain evidence="2">Ct91l7</strain>
    </source>
</reference>
<dbReference type="CDD" id="cd06127">
    <property type="entry name" value="DEDDh"/>
    <property type="match status" value="1"/>
</dbReference>
<dbReference type="PANTHER" id="PTHR30231:SF41">
    <property type="entry name" value="DNA POLYMERASE III SUBUNIT EPSILON"/>
    <property type="match status" value="1"/>
</dbReference>
<dbReference type="PANTHER" id="PTHR30231">
    <property type="entry name" value="DNA POLYMERASE III SUBUNIT EPSILON"/>
    <property type="match status" value="1"/>
</dbReference>
<dbReference type="Gene3D" id="3.40.50.10190">
    <property type="entry name" value="BRCT domain"/>
    <property type="match status" value="1"/>
</dbReference>
<evidence type="ECO:0000313" key="2">
    <source>
        <dbReference type="EMBL" id="DAD86797.1"/>
    </source>
</evidence>
<sequence length="311" mass="34022">MKKKLAKVRENKGKAVNALPEDFVALDLETTGLDPEWDSIIEIGMVRVRHGEVAAEYSTLVNPGVEIDEFVTELTGITNDMLAAAPALPEVLPAAREFLGDDIILGHNINFDINFIYDNCERQGLTPVSNGYIDTMRISRQVLPDLKHHRLKDIVNALGVDHAQAHRATGDCHATIDCYNALLARIDAGAGREAYITEVSRHGTQRTDLRKLAADGTEVDELHPLYGKHCVFTGTLAKMVRLDAAQAVVNVGGLCDNGVNKDTNFLILGASDYSKIKDGKSSKLKRAESLIAKGADLQIISENVFYDLMNL</sequence>